<dbReference type="AlphaFoldDB" id="A0A2P2PK93"/>
<name>A0A2P2PK93_RHIMU</name>
<sequence>MRFLHYGVCGRVRYTQPYACFHKEAIFMTRNCDLHVIME</sequence>
<reference evidence="1" key="1">
    <citation type="submission" date="2018-02" db="EMBL/GenBank/DDBJ databases">
        <title>Rhizophora mucronata_Transcriptome.</title>
        <authorList>
            <person name="Meera S.P."/>
            <person name="Sreeshan A."/>
            <person name="Augustine A."/>
        </authorList>
    </citation>
    <scope>NUCLEOTIDE SEQUENCE</scope>
    <source>
        <tissue evidence="1">Leaf</tissue>
    </source>
</reference>
<evidence type="ECO:0000313" key="1">
    <source>
        <dbReference type="EMBL" id="MBX55115.1"/>
    </source>
</evidence>
<organism evidence="1">
    <name type="scientific">Rhizophora mucronata</name>
    <name type="common">Asiatic mangrove</name>
    <dbReference type="NCBI Taxonomy" id="61149"/>
    <lineage>
        <taxon>Eukaryota</taxon>
        <taxon>Viridiplantae</taxon>
        <taxon>Streptophyta</taxon>
        <taxon>Embryophyta</taxon>
        <taxon>Tracheophyta</taxon>
        <taxon>Spermatophyta</taxon>
        <taxon>Magnoliopsida</taxon>
        <taxon>eudicotyledons</taxon>
        <taxon>Gunneridae</taxon>
        <taxon>Pentapetalae</taxon>
        <taxon>rosids</taxon>
        <taxon>fabids</taxon>
        <taxon>Malpighiales</taxon>
        <taxon>Rhizophoraceae</taxon>
        <taxon>Rhizophora</taxon>
    </lineage>
</organism>
<accession>A0A2P2PK93</accession>
<proteinExistence type="predicted"/>
<protein>
    <submittedName>
        <fullName evidence="1">Uncharacterized protein</fullName>
    </submittedName>
</protein>
<dbReference type="EMBL" id="GGEC01074631">
    <property type="protein sequence ID" value="MBX55115.1"/>
    <property type="molecule type" value="Transcribed_RNA"/>
</dbReference>